<evidence type="ECO:0000313" key="3">
    <source>
        <dbReference type="Proteomes" id="UP000828390"/>
    </source>
</evidence>
<evidence type="ECO:0000313" key="2">
    <source>
        <dbReference type="EMBL" id="KAH3692640.1"/>
    </source>
</evidence>
<feature type="chain" id="PRO_5039609671" evidence="1">
    <location>
        <begin position="21"/>
        <end position="144"/>
    </location>
</feature>
<sequence>MDHKFAFLVILYILPASCGGNEYINRPPVKICTSSLECPAGFCCRDESGDLVKGEGCQQNSFGECIPDGTSVTGTCKRGPSKPDARCTDRCGCGKGHTCYRTVTGFCCPSTTCWEAKAAAKDKKYWDNCRPPKCLPPPSANPGK</sequence>
<reference evidence="2" key="2">
    <citation type="submission" date="2020-11" db="EMBL/GenBank/DDBJ databases">
        <authorList>
            <person name="McCartney M.A."/>
            <person name="Auch B."/>
            <person name="Kono T."/>
            <person name="Mallez S."/>
            <person name="Becker A."/>
            <person name="Gohl D.M."/>
            <person name="Silverstein K.A.T."/>
            <person name="Koren S."/>
            <person name="Bechman K.B."/>
            <person name="Herman A."/>
            <person name="Abrahante J.E."/>
            <person name="Garbe J."/>
        </authorList>
    </citation>
    <scope>NUCLEOTIDE SEQUENCE</scope>
    <source>
        <strain evidence="2">Duluth1</strain>
        <tissue evidence="2">Whole animal</tissue>
    </source>
</reference>
<proteinExistence type="predicted"/>
<organism evidence="2 3">
    <name type="scientific">Dreissena polymorpha</name>
    <name type="common">Zebra mussel</name>
    <name type="synonym">Mytilus polymorpha</name>
    <dbReference type="NCBI Taxonomy" id="45954"/>
    <lineage>
        <taxon>Eukaryota</taxon>
        <taxon>Metazoa</taxon>
        <taxon>Spiralia</taxon>
        <taxon>Lophotrochozoa</taxon>
        <taxon>Mollusca</taxon>
        <taxon>Bivalvia</taxon>
        <taxon>Autobranchia</taxon>
        <taxon>Heteroconchia</taxon>
        <taxon>Euheterodonta</taxon>
        <taxon>Imparidentia</taxon>
        <taxon>Neoheterodontei</taxon>
        <taxon>Myida</taxon>
        <taxon>Dreissenoidea</taxon>
        <taxon>Dreissenidae</taxon>
        <taxon>Dreissena</taxon>
    </lineage>
</organism>
<dbReference type="AlphaFoldDB" id="A0A9D3Y691"/>
<dbReference type="OrthoDB" id="6137666at2759"/>
<feature type="signal peptide" evidence="1">
    <location>
        <begin position="1"/>
        <end position="20"/>
    </location>
</feature>
<keyword evidence="1" id="KW-0732">Signal</keyword>
<protein>
    <submittedName>
        <fullName evidence="2">Uncharacterized protein</fullName>
    </submittedName>
</protein>
<reference evidence="2" key="1">
    <citation type="journal article" date="2019" name="bioRxiv">
        <title>The Genome of the Zebra Mussel, Dreissena polymorpha: A Resource for Invasive Species Research.</title>
        <authorList>
            <person name="McCartney M.A."/>
            <person name="Auch B."/>
            <person name="Kono T."/>
            <person name="Mallez S."/>
            <person name="Zhang Y."/>
            <person name="Obille A."/>
            <person name="Becker A."/>
            <person name="Abrahante J.E."/>
            <person name="Garbe J."/>
            <person name="Badalamenti J.P."/>
            <person name="Herman A."/>
            <person name="Mangelson H."/>
            <person name="Liachko I."/>
            <person name="Sullivan S."/>
            <person name="Sone E.D."/>
            <person name="Koren S."/>
            <person name="Silverstein K.A.T."/>
            <person name="Beckman K.B."/>
            <person name="Gohl D.M."/>
        </authorList>
    </citation>
    <scope>NUCLEOTIDE SEQUENCE</scope>
    <source>
        <strain evidence="2">Duluth1</strain>
        <tissue evidence="2">Whole animal</tissue>
    </source>
</reference>
<comment type="caution">
    <text evidence="2">The sequence shown here is derived from an EMBL/GenBank/DDBJ whole genome shotgun (WGS) entry which is preliminary data.</text>
</comment>
<name>A0A9D3Y691_DREPO</name>
<dbReference type="Proteomes" id="UP000828390">
    <property type="component" value="Unassembled WGS sequence"/>
</dbReference>
<evidence type="ECO:0000256" key="1">
    <source>
        <dbReference type="SAM" id="SignalP"/>
    </source>
</evidence>
<gene>
    <name evidence="2" type="ORF">DPMN_193794</name>
</gene>
<keyword evidence="3" id="KW-1185">Reference proteome</keyword>
<dbReference type="EMBL" id="JAIWYP010000020">
    <property type="protein sequence ID" value="KAH3692640.1"/>
    <property type="molecule type" value="Genomic_DNA"/>
</dbReference>
<accession>A0A9D3Y691</accession>